<dbReference type="Gene3D" id="3.30.70.330">
    <property type="match status" value="1"/>
</dbReference>
<dbReference type="Pfam" id="PF00076">
    <property type="entry name" value="RRM_1"/>
    <property type="match status" value="1"/>
</dbReference>
<dbReference type="PANTHER" id="PTHR48025">
    <property type="entry name" value="OS02G0815200 PROTEIN"/>
    <property type="match status" value="1"/>
</dbReference>
<dbReference type="PANTHER" id="PTHR48025:SF1">
    <property type="entry name" value="RRM DOMAIN-CONTAINING PROTEIN"/>
    <property type="match status" value="1"/>
</dbReference>
<dbReference type="InterPro" id="IPR050502">
    <property type="entry name" value="Euk_RNA-bind_prot"/>
</dbReference>
<dbReference type="GO" id="GO:0005737">
    <property type="term" value="C:cytoplasm"/>
    <property type="evidence" value="ECO:0007669"/>
    <property type="project" value="UniProtKB-ARBA"/>
</dbReference>
<evidence type="ECO:0000256" key="1">
    <source>
        <dbReference type="ARBA" id="ARBA00022737"/>
    </source>
</evidence>
<dbReference type="InParanoid" id="D8M7S1"/>
<dbReference type="InterPro" id="IPR012677">
    <property type="entry name" value="Nucleotide-bd_a/b_plait_sf"/>
</dbReference>
<dbReference type="PROSITE" id="PS50102">
    <property type="entry name" value="RRM"/>
    <property type="match status" value="1"/>
</dbReference>
<dbReference type="SMART" id="SM00360">
    <property type="entry name" value="RRM"/>
    <property type="match status" value="2"/>
</dbReference>
<dbReference type="GO" id="GO:0009967">
    <property type="term" value="P:positive regulation of signal transduction"/>
    <property type="evidence" value="ECO:0007669"/>
    <property type="project" value="UniProtKB-ARBA"/>
</dbReference>
<evidence type="ECO:0000256" key="3">
    <source>
        <dbReference type="PROSITE-ProRule" id="PRU00176"/>
    </source>
</evidence>
<reference evidence="5" key="1">
    <citation type="submission" date="2010-02" db="EMBL/GenBank/DDBJ databases">
        <title>Sequencing and annotation of the Blastocystis hominis genome.</title>
        <authorList>
            <person name="Wincker P."/>
        </authorList>
    </citation>
    <scope>NUCLEOTIDE SEQUENCE</scope>
    <source>
        <strain evidence="5">Singapore isolate B</strain>
    </source>
</reference>
<evidence type="ECO:0000313" key="5">
    <source>
        <dbReference type="EMBL" id="CBK24110.2"/>
    </source>
</evidence>
<dbReference type="InterPro" id="IPR000504">
    <property type="entry name" value="RRM_dom"/>
</dbReference>
<dbReference type="AlphaFoldDB" id="D8M7S1"/>
<dbReference type="EMBL" id="FN668672">
    <property type="protein sequence ID" value="CBK24110.2"/>
    <property type="molecule type" value="Genomic_DNA"/>
</dbReference>
<dbReference type="GeneID" id="24920941"/>
<gene>
    <name evidence="5" type="ORF">GSBLH_T00003881001</name>
</gene>
<organism evidence="5">
    <name type="scientific">Blastocystis hominis</name>
    <dbReference type="NCBI Taxonomy" id="12968"/>
    <lineage>
        <taxon>Eukaryota</taxon>
        <taxon>Sar</taxon>
        <taxon>Stramenopiles</taxon>
        <taxon>Bigyra</taxon>
        <taxon>Opalozoa</taxon>
        <taxon>Opalinata</taxon>
        <taxon>Blastocystidae</taxon>
        <taxon>Blastocystis</taxon>
    </lineage>
</organism>
<keyword evidence="6" id="KW-1185">Reference proteome</keyword>
<accession>D8M7S1</accession>
<dbReference type="Proteomes" id="UP000008312">
    <property type="component" value="Unassembled WGS sequence"/>
</dbReference>
<sequence>MNKVPLEESCVDRVENRSSETLNCEKAKSYFVLEVRNIPGGTSKEKIEEFFSAIAPVSGVIIEPCANSDSCICYLFIDNATVAYTIIDTCNSKIPFENSAKNLVVSFSDFFHSSPTKNNTLNAADVSSPGSYKDSSPIPTLSQYPVCGYNTSPSCLSFTSSLSTLPTSQPSHSISSSVAPIASIAPVAPVAPVASVASAASAASAAPVAPIASAASAASAASVASVAECQEEPPEQLHLSQIPSTDSLDAPYFSQVSPSEQWDLDVMTGSDKVSGAFQEGPEGANLFVYHLPHEMADSDLTTLFVPYGTILSAKVYVDKQTGESKGFGFVSFNSFEAAQEAIRHMNGFQIDSKRLKVQVKKKRVGEGRGDEE</sequence>
<evidence type="ECO:0000259" key="4">
    <source>
        <dbReference type="PROSITE" id="PS50102"/>
    </source>
</evidence>
<protein>
    <recommendedName>
        <fullName evidence="4">RRM domain-containing protein</fullName>
    </recommendedName>
</protein>
<dbReference type="RefSeq" id="XP_012898158.1">
    <property type="nucleotide sequence ID" value="XM_013042704.1"/>
</dbReference>
<dbReference type="GO" id="GO:0003729">
    <property type="term" value="F:mRNA binding"/>
    <property type="evidence" value="ECO:0007669"/>
    <property type="project" value="UniProtKB-ARBA"/>
</dbReference>
<dbReference type="InterPro" id="IPR035979">
    <property type="entry name" value="RBD_domain_sf"/>
</dbReference>
<name>D8M7S1_BLAHO</name>
<feature type="domain" description="RRM" evidence="4">
    <location>
        <begin position="284"/>
        <end position="362"/>
    </location>
</feature>
<proteinExistence type="predicted"/>
<keyword evidence="2 3" id="KW-0694">RNA-binding</keyword>
<keyword evidence="1" id="KW-0677">Repeat</keyword>
<dbReference type="SUPFAM" id="SSF54928">
    <property type="entry name" value="RNA-binding domain, RBD"/>
    <property type="match status" value="2"/>
</dbReference>
<dbReference type="FunFam" id="3.30.70.330:FF:000383">
    <property type="entry name" value="Sex lethal, isoform D"/>
    <property type="match status" value="1"/>
</dbReference>
<evidence type="ECO:0000256" key="2">
    <source>
        <dbReference type="ARBA" id="ARBA00022884"/>
    </source>
</evidence>
<dbReference type="GO" id="GO:0010629">
    <property type="term" value="P:negative regulation of gene expression"/>
    <property type="evidence" value="ECO:0007669"/>
    <property type="project" value="UniProtKB-ARBA"/>
</dbReference>
<dbReference type="GO" id="GO:0005634">
    <property type="term" value="C:nucleus"/>
    <property type="evidence" value="ECO:0007669"/>
    <property type="project" value="TreeGrafter"/>
</dbReference>
<evidence type="ECO:0000313" key="6">
    <source>
        <dbReference type="Proteomes" id="UP000008312"/>
    </source>
</evidence>
<dbReference type="OrthoDB" id="410044at2759"/>
<dbReference type="CDD" id="cd12362">
    <property type="entry name" value="RRM3_CELF1-6"/>
    <property type="match status" value="1"/>
</dbReference>